<dbReference type="Proteomes" id="UP001235744">
    <property type="component" value="Chromosome"/>
</dbReference>
<evidence type="ECO:0000313" key="3">
    <source>
        <dbReference type="Proteomes" id="UP001235744"/>
    </source>
</evidence>
<organism evidence="2 3">
    <name type="scientific">Streptomyces poriferorum</name>
    <dbReference type="NCBI Taxonomy" id="2798799"/>
    <lineage>
        <taxon>Bacteria</taxon>
        <taxon>Bacillati</taxon>
        <taxon>Actinomycetota</taxon>
        <taxon>Actinomycetes</taxon>
        <taxon>Kitasatosporales</taxon>
        <taxon>Streptomycetaceae</taxon>
        <taxon>Streptomyces</taxon>
    </lineage>
</organism>
<evidence type="ECO:0000256" key="1">
    <source>
        <dbReference type="SAM" id="MobiDB-lite"/>
    </source>
</evidence>
<reference evidence="2 3" key="1">
    <citation type="submission" date="2023-03" db="EMBL/GenBank/DDBJ databases">
        <title>Isolation and description of six Streptomyces strains from soil environments, able to metabolize different microbial glucans.</title>
        <authorList>
            <person name="Widen T."/>
            <person name="Larsbrink J."/>
        </authorList>
    </citation>
    <scope>NUCLEOTIDE SEQUENCE [LARGE SCALE GENOMIC DNA]</scope>
    <source>
        <strain evidence="2 3">Alt2</strain>
    </source>
</reference>
<feature type="region of interest" description="Disordered" evidence="1">
    <location>
        <begin position="1"/>
        <end position="30"/>
    </location>
</feature>
<sequence length="85" mass="8709">MDLQHGGRARETDAELLPSQAGVPEGPVGTLYRNGAGSHLSDCLIDGDGLASSVAFARAGRCASVPVPEQAAHEVAGILRVHLAH</sequence>
<name>A0ABY9IJ03_9ACTN</name>
<dbReference type="RefSeq" id="WP_306105529.1">
    <property type="nucleotide sequence ID" value="NZ_CP120988.1"/>
</dbReference>
<gene>
    <name evidence="2" type="ORF">P8A19_01570</name>
</gene>
<proteinExistence type="predicted"/>
<evidence type="ECO:0000313" key="2">
    <source>
        <dbReference type="EMBL" id="WLQ54208.1"/>
    </source>
</evidence>
<protein>
    <submittedName>
        <fullName evidence="2">Uncharacterized protein</fullName>
    </submittedName>
</protein>
<keyword evidence="3" id="KW-1185">Reference proteome</keyword>
<accession>A0ABY9IJ03</accession>
<dbReference type="EMBL" id="CP120988">
    <property type="protein sequence ID" value="WLQ54208.1"/>
    <property type="molecule type" value="Genomic_DNA"/>
</dbReference>